<protein>
    <recommendedName>
        <fullName evidence="1">Transposase IS200-like domain-containing protein</fullName>
    </recommendedName>
</protein>
<dbReference type="SMART" id="SM01321">
    <property type="entry name" value="Y1_Tnp"/>
    <property type="match status" value="1"/>
</dbReference>
<dbReference type="PANTHER" id="PTHR33360:SF2">
    <property type="entry name" value="TRANSPOSASE FOR INSERTION SEQUENCE ELEMENT IS200"/>
    <property type="match status" value="1"/>
</dbReference>
<accession>A0ABN8ERF3</accession>
<dbReference type="PANTHER" id="PTHR33360">
    <property type="entry name" value="TRANSPOSASE FOR INSERTION SEQUENCE ELEMENT IS200"/>
    <property type="match status" value="1"/>
</dbReference>
<evidence type="ECO:0000313" key="3">
    <source>
        <dbReference type="Proteomes" id="UP000837932"/>
    </source>
</evidence>
<evidence type="ECO:0000313" key="2">
    <source>
        <dbReference type="EMBL" id="CAH0994098.1"/>
    </source>
</evidence>
<reference evidence="2" key="1">
    <citation type="submission" date="2021-12" db="EMBL/GenBank/DDBJ databases">
        <authorList>
            <person name="Rodrigo-Torres L."/>
            <person name="Arahal R. D."/>
            <person name="Lucena T."/>
        </authorList>
    </citation>
    <scope>NUCLEOTIDE SEQUENCE</scope>
    <source>
        <strain evidence="2">CECT 8858</strain>
    </source>
</reference>
<organism evidence="2 3">
    <name type="scientific">Emticicia aquatica</name>
    <dbReference type="NCBI Taxonomy" id="1681835"/>
    <lineage>
        <taxon>Bacteria</taxon>
        <taxon>Pseudomonadati</taxon>
        <taxon>Bacteroidota</taxon>
        <taxon>Cytophagia</taxon>
        <taxon>Cytophagales</taxon>
        <taxon>Leadbetterellaceae</taxon>
        <taxon>Emticicia</taxon>
    </lineage>
</organism>
<name>A0ABN8ERF3_9BACT</name>
<dbReference type="Proteomes" id="UP000837932">
    <property type="component" value="Unassembled WGS sequence"/>
</dbReference>
<feature type="domain" description="Transposase IS200-like" evidence="1">
    <location>
        <begin position="3"/>
        <end position="91"/>
    </location>
</feature>
<evidence type="ECO:0000259" key="1">
    <source>
        <dbReference type="SMART" id="SM01321"/>
    </source>
</evidence>
<dbReference type="Gene3D" id="3.30.70.1290">
    <property type="entry name" value="Transposase IS200-like"/>
    <property type="match status" value="1"/>
</dbReference>
<dbReference type="InterPro" id="IPR036515">
    <property type="entry name" value="Transposase_17_sf"/>
</dbReference>
<proteinExistence type="predicted"/>
<sequence>MSYVKIWVHVVFSTKNRFPFLTKDIRYEVFNHIIENCREKDIFLQAINVYTEHIHCLISSGKDQSIAAIAKLIKGESSFWINKQQLTSQKFT</sequence>
<gene>
    <name evidence="2" type="ORF">EMA8858_00205</name>
</gene>
<dbReference type="SUPFAM" id="SSF143422">
    <property type="entry name" value="Transposase IS200-like"/>
    <property type="match status" value="1"/>
</dbReference>
<dbReference type="EMBL" id="CAKLPY010000001">
    <property type="protein sequence ID" value="CAH0994098.1"/>
    <property type="molecule type" value="Genomic_DNA"/>
</dbReference>
<keyword evidence="3" id="KW-1185">Reference proteome</keyword>
<comment type="caution">
    <text evidence="2">The sequence shown here is derived from an EMBL/GenBank/DDBJ whole genome shotgun (WGS) entry which is preliminary data.</text>
</comment>
<dbReference type="RefSeq" id="WP_238803856.1">
    <property type="nucleotide sequence ID" value="NZ_CAKLPY010000001.1"/>
</dbReference>
<dbReference type="InterPro" id="IPR002686">
    <property type="entry name" value="Transposase_17"/>
</dbReference>
<dbReference type="Pfam" id="PF01797">
    <property type="entry name" value="Y1_Tnp"/>
    <property type="match status" value="1"/>
</dbReference>